<dbReference type="EMBL" id="JPRI01000008">
    <property type="protein sequence ID" value="KFF24451.1"/>
    <property type="molecule type" value="Genomic_DNA"/>
</dbReference>
<reference evidence="4" key="3">
    <citation type="submission" date="2016-11" db="EMBL/GenBank/DDBJ databases">
        <authorList>
            <person name="Varghese N."/>
            <person name="Submissions S."/>
        </authorList>
    </citation>
    <scope>NUCLEOTIDE SEQUENCE [LARGE SCALE GENOMIC DNA]</scope>
    <source>
        <strain evidence="4">YR203</strain>
    </source>
</reference>
<dbReference type="Proteomes" id="UP000028719">
    <property type="component" value="Unassembled WGS sequence"/>
</dbReference>
<dbReference type="OrthoDB" id="1267248at2"/>
<reference evidence="2" key="2">
    <citation type="submission" date="2016-11" db="EMBL/GenBank/DDBJ databases">
        <authorList>
            <person name="Jaros S."/>
            <person name="Januszkiewicz K."/>
            <person name="Wedrychowicz H."/>
        </authorList>
    </citation>
    <scope>NUCLEOTIDE SEQUENCE [LARGE SCALE GENOMIC DNA]</scope>
    <source>
        <strain evidence="2">YR203</strain>
    </source>
</reference>
<proteinExistence type="predicted"/>
<evidence type="ECO:0000313" key="3">
    <source>
        <dbReference type="Proteomes" id="UP000028719"/>
    </source>
</evidence>
<dbReference type="AlphaFoldDB" id="A0A1M5H4U4"/>
<dbReference type="EMBL" id="FQVE01000004">
    <property type="protein sequence ID" value="SHG10916.1"/>
    <property type="molecule type" value="Genomic_DNA"/>
</dbReference>
<gene>
    <name evidence="1" type="ORF">IW16_19195</name>
    <name evidence="2" type="ORF">SAMN02787073_3577</name>
</gene>
<name>A0A1M5H4U4_9FLAO</name>
<evidence type="ECO:0000313" key="4">
    <source>
        <dbReference type="Proteomes" id="UP000184108"/>
    </source>
</evidence>
<dbReference type="RefSeq" id="WP_034747851.1">
    <property type="nucleotide sequence ID" value="NZ_FQVE01000004.1"/>
</dbReference>
<evidence type="ECO:0000313" key="2">
    <source>
        <dbReference type="EMBL" id="SHG10916.1"/>
    </source>
</evidence>
<reference evidence="1 3" key="1">
    <citation type="submission" date="2014-07" db="EMBL/GenBank/DDBJ databases">
        <title>Genome of Chryseobacterium vrystaatense LMG 22846.</title>
        <authorList>
            <person name="Pipes S.E."/>
            <person name="Stropko S.J."/>
            <person name="Newman J.D."/>
        </authorList>
    </citation>
    <scope>NUCLEOTIDE SEQUENCE [LARGE SCALE GENOMIC DNA]</scope>
    <source>
        <strain evidence="1 3">LMG 22846</strain>
    </source>
</reference>
<sequence length="357" mass="39720">MSGTVTITGISGSVNFQHLKVNIAPFKQYILVSGLFYPDDHNNYQLSGSFDKYVQSYVKKIIQSQKGNDFIIYDVNILAGTITKTEYFANSSPKKSTLTFDKVINSDYVRANNSIRFENNSKKIISKTDVYKLIEDIGTNNPNTLQEVHVFSHAYWNGPILVNTDSGGGDCDMRKADFTSGTINVTNFKNAFTSSGFMKIWGCSFPVATNALFSKFRNNKQYSTTKTIPDSTIFSFVPNTFYYHPSGSLPVDLTPQINGILGTTHKVNDSIKLTFLEIKKILAYNYLSVYAGVIAKKIGIKVISALPATYANIDPTFHIAPSTMANVTFYKKHLDVKIEDGNYGVYDESTVQSLEAI</sequence>
<evidence type="ECO:0000313" key="1">
    <source>
        <dbReference type="EMBL" id="KFF24451.1"/>
    </source>
</evidence>
<accession>A0A1M5H4U4</accession>
<keyword evidence="3" id="KW-1185">Reference proteome</keyword>
<protein>
    <submittedName>
        <fullName evidence="2">Uncharacterized protein</fullName>
    </submittedName>
</protein>
<dbReference type="Proteomes" id="UP000184108">
    <property type="component" value="Unassembled WGS sequence"/>
</dbReference>
<organism evidence="2 4">
    <name type="scientific">Chryseobacterium vrystaatense</name>
    <dbReference type="NCBI Taxonomy" id="307480"/>
    <lineage>
        <taxon>Bacteria</taxon>
        <taxon>Pseudomonadati</taxon>
        <taxon>Bacteroidota</taxon>
        <taxon>Flavobacteriia</taxon>
        <taxon>Flavobacteriales</taxon>
        <taxon>Weeksellaceae</taxon>
        <taxon>Chryseobacterium group</taxon>
        <taxon>Chryseobacterium</taxon>
    </lineage>
</organism>